<evidence type="ECO:0000259" key="4">
    <source>
        <dbReference type="PROSITE" id="PS50826"/>
    </source>
</evidence>
<dbReference type="InterPro" id="IPR047329">
    <property type="entry name" value="RUN_SNX29"/>
</dbReference>
<feature type="region of interest" description="Disordered" evidence="2">
    <location>
        <begin position="209"/>
        <end position="286"/>
    </location>
</feature>
<dbReference type="GO" id="GO:0035091">
    <property type="term" value="F:phosphatidylinositol binding"/>
    <property type="evidence" value="ECO:0007669"/>
    <property type="project" value="InterPro"/>
</dbReference>
<feature type="compositionally biased region" description="Polar residues" evidence="2">
    <location>
        <begin position="746"/>
        <end position="760"/>
    </location>
</feature>
<name>A0AAN9VYX1_9ORTH</name>
<dbReference type="SUPFAM" id="SSF140741">
    <property type="entry name" value="RUN domain-like"/>
    <property type="match status" value="1"/>
</dbReference>
<keyword evidence="6" id="KW-1185">Reference proteome</keyword>
<feature type="domain" description="PX" evidence="3">
    <location>
        <begin position="611"/>
        <end position="734"/>
    </location>
</feature>
<feature type="domain" description="RUN" evidence="4">
    <location>
        <begin position="44"/>
        <end position="197"/>
    </location>
</feature>
<dbReference type="InterPro" id="IPR037916">
    <property type="entry name" value="SNX29_PX"/>
</dbReference>
<dbReference type="Gene3D" id="3.30.1520.10">
    <property type="entry name" value="Phox-like domain"/>
    <property type="match status" value="1"/>
</dbReference>
<dbReference type="CDD" id="cd17689">
    <property type="entry name" value="RUN_SNX29"/>
    <property type="match status" value="1"/>
</dbReference>
<dbReference type="InterPro" id="IPR004012">
    <property type="entry name" value="Run_dom"/>
</dbReference>
<dbReference type="Pfam" id="PF02759">
    <property type="entry name" value="RUN"/>
    <property type="match status" value="1"/>
</dbReference>
<sequence length="768" mass="85334">MSQFAAVPEAGQERVRERQRLLAGLLEAVKECQVRFGGRAELATEADGRVVELCSCMEEALAHGLRARPLSASKSGSTLRHVTDLVSNSLNFSRGSPQETSVFWHYVREHLTRHELERYLLLKQVWTDTGRGRAWLRAALNERSLERYLQCLLANPQHVAMFYEDWAFLQDPERSATLPTMAAGLGSILFAISIDNPQLNLEACAAPEGEATPSLCPEPVIPASKGLESTGKRRSEQKRRRRVQPQIISFGDDDDGSAVGSPPIGTPSAQEASPSGDGSDAGSMDEAVPRVVSADGQRTRPGHLPLSTSPALAHRLEAALRVDARASAGAKVGAQTLTPVTNVSVGELIPVTLVSEEAYSEEDSLSVPSYSEDTECAAAALLATQKLLQSNCVDFSPQESSAIAQNSPMDVVGSLSGEMRDALLTVLARKEELQAEVRSLRRLLEQAEERSTHLQAEAEASQRSQAERMQRLDARTQALTRENELLKHQLRKYVGAVQLLKRDGQQAHEALASLQVIQQTRPGEILAPDYHHEAREYEKKLIQVAEMHGELMEFNERLHRLLQLKDAQLRRLREELVDLRGPLPDDVQTSDDDVSVTSDYDASSLGAAARALVNIWIPSAFLTGGSSDVHHVYQVFIRIRDDEWNIYRRYAQFYSLHKELKKQDAVVSTFDFPPKKTIGNKDARFVEERRRRLQHYLRCVVNHLVQTSAELAANPDKEVLIGLVPFFGESSILEERSRRRHASSRNPFSRSRPANGQSMEPSPHYQGL</sequence>
<dbReference type="PANTHER" id="PTHR47194:SF3">
    <property type="entry name" value="SORTING NEXIN 29"/>
    <property type="match status" value="1"/>
</dbReference>
<evidence type="ECO:0000259" key="3">
    <source>
        <dbReference type="PROSITE" id="PS50195"/>
    </source>
</evidence>
<dbReference type="Gene3D" id="1.20.58.900">
    <property type="match status" value="1"/>
</dbReference>
<feature type="coiled-coil region" evidence="1">
    <location>
        <begin position="423"/>
        <end position="489"/>
    </location>
</feature>
<reference evidence="5 6" key="1">
    <citation type="submission" date="2024-03" db="EMBL/GenBank/DDBJ databases">
        <title>The genome assembly and annotation of the cricket Gryllus longicercus Weissman &amp; Gray.</title>
        <authorList>
            <person name="Szrajer S."/>
            <person name="Gray D."/>
            <person name="Ylla G."/>
        </authorList>
    </citation>
    <scope>NUCLEOTIDE SEQUENCE [LARGE SCALE GENOMIC DNA]</scope>
    <source>
        <strain evidence="5">DAG 2021-001</strain>
        <tissue evidence="5">Whole body minus gut</tissue>
    </source>
</reference>
<dbReference type="InterPro" id="IPR036871">
    <property type="entry name" value="PX_dom_sf"/>
</dbReference>
<evidence type="ECO:0000313" key="6">
    <source>
        <dbReference type="Proteomes" id="UP001378592"/>
    </source>
</evidence>
<evidence type="ECO:0008006" key="7">
    <source>
        <dbReference type="Google" id="ProtNLM"/>
    </source>
</evidence>
<evidence type="ECO:0000256" key="2">
    <source>
        <dbReference type="SAM" id="MobiDB-lite"/>
    </source>
</evidence>
<dbReference type="InterPro" id="IPR037213">
    <property type="entry name" value="Run_dom_sf"/>
</dbReference>
<gene>
    <name evidence="5" type="ORF">R5R35_009877</name>
</gene>
<dbReference type="PROSITE" id="PS50195">
    <property type="entry name" value="PX"/>
    <property type="match status" value="1"/>
</dbReference>
<dbReference type="CDD" id="cd07277">
    <property type="entry name" value="PX_RUN"/>
    <property type="match status" value="1"/>
</dbReference>
<dbReference type="PANTHER" id="PTHR47194">
    <property type="entry name" value="SORTING NEXIN-29-RELATED"/>
    <property type="match status" value="1"/>
</dbReference>
<dbReference type="Proteomes" id="UP001378592">
    <property type="component" value="Unassembled WGS sequence"/>
</dbReference>
<dbReference type="InterPro" id="IPR001683">
    <property type="entry name" value="PX_dom"/>
</dbReference>
<dbReference type="SUPFAM" id="SSF64268">
    <property type="entry name" value="PX domain"/>
    <property type="match status" value="1"/>
</dbReference>
<evidence type="ECO:0000313" key="5">
    <source>
        <dbReference type="EMBL" id="KAK7870725.1"/>
    </source>
</evidence>
<proteinExistence type="predicted"/>
<dbReference type="EMBL" id="JAZDUA010000053">
    <property type="protein sequence ID" value="KAK7870725.1"/>
    <property type="molecule type" value="Genomic_DNA"/>
</dbReference>
<dbReference type="PROSITE" id="PS50826">
    <property type="entry name" value="RUN"/>
    <property type="match status" value="1"/>
</dbReference>
<dbReference type="SMART" id="SM00312">
    <property type="entry name" value="PX"/>
    <property type="match status" value="1"/>
</dbReference>
<dbReference type="AlphaFoldDB" id="A0AAN9VYX1"/>
<dbReference type="Pfam" id="PF00787">
    <property type="entry name" value="PX"/>
    <property type="match status" value="1"/>
</dbReference>
<feature type="compositionally biased region" description="Low complexity" evidence="2">
    <location>
        <begin position="272"/>
        <end position="286"/>
    </location>
</feature>
<dbReference type="SMART" id="SM00593">
    <property type="entry name" value="RUN"/>
    <property type="match status" value="1"/>
</dbReference>
<feature type="region of interest" description="Disordered" evidence="2">
    <location>
        <begin position="737"/>
        <end position="768"/>
    </location>
</feature>
<comment type="caution">
    <text evidence="5">The sequence shown here is derived from an EMBL/GenBank/DDBJ whole genome shotgun (WGS) entry which is preliminary data.</text>
</comment>
<evidence type="ECO:0000256" key="1">
    <source>
        <dbReference type="SAM" id="Coils"/>
    </source>
</evidence>
<keyword evidence="1" id="KW-0175">Coiled coil</keyword>
<protein>
    <recommendedName>
        <fullName evidence="7">Sorting nexin-29</fullName>
    </recommendedName>
</protein>
<organism evidence="5 6">
    <name type="scientific">Gryllus longicercus</name>
    <dbReference type="NCBI Taxonomy" id="2509291"/>
    <lineage>
        <taxon>Eukaryota</taxon>
        <taxon>Metazoa</taxon>
        <taxon>Ecdysozoa</taxon>
        <taxon>Arthropoda</taxon>
        <taxon>Hexapoda</taxon>
        <taxon>Insecta</taxon>
        <taxon>Pterygota</taxon>
        <taxon>Neoptera</taxon>
        <taxon>Polyneoptera</taxon>
        <taxon>Orthoptera</taxon>
        <taxon>Ensifera</taxon>
        <taxon>Gryllidea</taxon>
        <taxon>Grylloidea</taxon>
        <taxon>Gryllidae</taxon>
        <taxon>Gryllinae</taxon>
        <taxon>Gryllus</taxon>
    </lineage>
</organism>
<accession>A0AAN9VYX1</accession>